<dbReference type="GO" id="GO:0016705">
    <property type="term" value="F:oxidoreductase activity, acting on paired donors, with incorporation or reduction of molecular oxygen"/>
    <property type="evidence" value="ECO:0007669"/>
    <property type="project" value="InterPro"/>
</dbReference>
<evidence type="ECO:0008006" key="2">
    <source>
        <dbReference type="Google" id="ProtNLM"/>
    </source>
</evidence>
<sequence>MNDTTSMFIANCIWYLARNPHAWEKLCHEVAALGENAPLAFDVLRNMPYLNGL</sequence>
<accession>A0A5N7CGP6</accession>
<dbReference type="Proteomes" id="UP000326877">
    <property type="component" value="Unassembled WGS sequence"/>
</dbReference>
<dbReference type="Gene3D" id="1.10.630.10">
    <property type="entry name" value="Cytochrome P450"/>
    <property type="match status" value="1"/>
</dbReference>
<proteinExistence type="predicted"/>
<organism evidence="1">
    <name type="scientific">Petromyces alliaceus</name>
    <name type="common">Aspergillus alliaceus</name>
    <dbReference type="NCBI Taxonomy" id="209559"/>
    <lineage>
        <taxon>Eukaryota</taxon>
        <taxon>Fungi</taxon>
        <taxon>Dikarya</taxon>
        <taxon>Ascomycota</taxon>
        <taxon>Pezizomycotina</taxon>
        <taxon>Eurotiomycetes</taxon>
        <taxon>Eurotiomycetidae</taxon>
        <taxon>Eurotiales</taxon>
        <taxon>Aspergillaceae</taxon>
        <taxon>Aspergillus</taxon>
        <taxon>Aspergillus subgen. Circumdati</taxon>
    </lineage>
</organism>
<dbReference type="SUPFAM" id="SSF48264">
    <property type="entry name" value="Cytochrome P450"/>
    <property type="match status" value="1"/>
</dbReference>
<protein>
    <recommendedName>
        <fullName evidence="2">Cytochrome P450</fullName>
    </recommendedName>
</protein>
<dbReference type="InterPro" id="IPR001128">
    <property type="entry name" value="Cyt_P450"/>
</dbReference>
<evidence type="ECO:0000313" key="1">
    <source>
        <dbReference type="EMBL" id="KAE8393047.1"/>
    </source>
</evidence>
<dbReference type="OrthoDB" id="3945418at2759"/>
<dbReference type="GO" id="GO:0005506">
    <property type="term" value="F:iron ion binding"/>
    <property type="evidence" value="ECO:0007669"/>
    <property type="project" value="InterPro"/>
</dbReference>
<dbReference type="InterPro" id="IPR036396">
    <property type="entry name" value="Cyt_P450_sf"/>
</dbReference>
<reference evidence="1" key="1">
    <citation type="submission" date="2019-04" db="EMBL/GenBank/DDBJ databases">
        <title>Friends and foes A comparative genomics studyof 23 Aspergillus species from section Flavi.</title>
        <authorList>
            <consortium name="DOE Joint Genome Institute"/>
            <person name="Kjaerbolling I."/>
            <person name="Vesth T."/>
            <person name="Frisvad J.C."/>
            <person name="Nybo J.L."/>
            <person name="Theobald S."/>
            <person name="Kildgaard S."/>
            <person name="Isbrandt T."/>
            <person name="Kuo A."/>
            <person name="Sato A."/>
            <person name="Lyhne E.K."/>
            <person name="Kogle M.E."/>
            <person name="Wiebenga A."/>
            <person name="Kun R.S."/>
            <person name="Lubbers R.J."/>
            <person name="Makela M.R."/>
            <person name="Barry K."/>
            <person name="Chovatia M."/>
            <person name="Clum A."/>
            <person name="Daum C."/>
            <person name="Haridas S."/>
            <person name="He G."/>
            <person name="LaButti K."/>
            <person name="Lipzen A."/>
            <person name="Mondo S."/>
            <person name="Riley R."/>
            <person name="Salamov A."/>
            <person name="Simmons B.A."/>
            <person name="Magnuson J.K."/>
            <person name="Henrissat B."/>
            <person name="Mortensen U.H."/>
            <person name="Larsen T.O."/>
            <person name="Devries R.P."/>
            <person name="Grigoriev I.V."/>
            <person name="Machida M."/>
            <person name="Baker S.E."/>
            <person name="Andersen M.R."/>
        </authorList>
    </citation>
    <scope>NUCLEOTIDE SEQUENCE [LARGE SCALE GENOMIC DNA]</scope>
    <source>
        <strain evidence="1">IBT 14317</strain>
    </source>
</reference>
<dbReference type="GO" id="GO:0004497">
    <property type="term" value="F:monooxygenase activity"/>
    <property type="evidence" value="ECO:0007669"/>
    <property type="project" value="InterPro"/>
</dbReference>
<dbReference type="Pfam" id="PF00067">
    <property type="entry name" value="p450"/>
    <property type="match status" value="1"/>
</dbReference>
<dbReference type="GO" id="GO:0020037">
    <property type="term" value="F:heme binding"/>
    <property type="evidence" value="ECO:0007669"/>
    <property type="project" value="InterPro"/>
</dbReference>
<dbReference type="EMBL" id="ML735232">
    <property type="protein sequence ID" value="KAE8393047.1"/>
    <property type="molecule type" value="Genomic_DNA"/>
</dbReference>
<dbReference type="AlphaFoldDB" id="A0A5N7CGP6"/>
<gene>
    <name evidence="1" type="ORF">BDV23DRAFT_149985</name>
</gene>
<name>A0A5N7CGP6_PETAA</name>